<dbReference type="EMBL" id="CAJVPP010014533">
    <property type="protein sequence ID" value="CAG8724434.1"/>
    <property type="molecule type" value="Genomic_DNA"/>
</dbReference>
<evidence type="ECO:0000313" key="1">
    <source>
        <dbReference type="EMBL" id="CAG8724434.1"/>
    </source>
</evidence>
<comment type="caution">
    <text evidence="1">The sequence shown here is derived from an EMBL/GenBank/DDBJ whole genome shotgun (WGS) entry which is preliminary data.</text>
</comment>
<protein>
    <submittedName>
        <fullName evidence="1">1659_t:CDS:1</fullName>
    </submittedName>
</protein>
<reference evidence="1" key="1">
    <citation type="submission" date="2021-06" db="EMBL/GenBank/DDBJ databases">
        <authorList>
            <person name="Kallberg Y."/>
            <person name="Tangrot J."/>
            <person name="Rosling A."/>
        </authorList>
    </citation>
    <scope>NUCLEOTIDE SEQUENCE</scope>
    <source>
        <strain evidence="1">87-6 pot B 2015</strain>
    </source>
</reference>
<gene>
    <name evidence="1" type="ORF">FMOSSE_LOCUS15229</name>
</gene>
<name>A0A9N9NCD1_FUNMO</name>
<dbReference type="Proteomes" id="UP000789375">
    <property type="component" value="Unassembled WGS sequence"/>
</dbReference>
<organism evidence="1 2">
    <name type="scientific">Funneliformis mosseae</name>
    <name type="common">Endomycorrhizal fungus</name>
    <name type="synonym">Glomus mosseae</name>
    <dbReference type="NCBI Taxonomy" id="27381"/>
    <lineage>
        <taxon>Eukaryota</taxon>
        <taxon>Fungi</taxon>
        <taxon>Fungi incertae sedis</taxon>
        <taxon>Mucoromycota</taxon>
        <taxon>Glomeromycotina</taxon>
        <taxon>Glomeromycetes</taxon>
        <taxon>Glomerales</taxon>
        <taxon>Glomeraceae</taxon>
        <taxon>Funneliformis</taxon>
    </lineage>
</organism>
<accession>A0A9N9NCD1</accession>
<keyword evidence="2" id="KW-1185">Reference proteome</keyword>
<proteinExistence type="predicted"/>
<dbReference type="AlphaFoldDB" id="A0A9N9NCD1"/>
<sequence>MQPSADLKRKLMDKEKVKGIVKEAKEAAKEYTESIQIEFQ</sequence>
<evidence type="ECO:0000313" key="2">
    <source>
        <dbReference type="Proteomes" id="UP000789375"/>
    </source>
</evidence>